<organism evidence="1 2">
    <name type="scientific">Pseudomonas eucalypticola</name>
    <dbReference type="NCBI Taxonomy" id="2599595"/>
    <lineage>
        <taxon>Bacteria</taxon>
        <taxon>Pseudomonadati</taxon>
        <taxon>Pseudomonadota</taxon>
        <taxon>Gammaproteobacteria</taxon>
        <taxon>Pseudomonadales</taxon>
        <taxon>Pseudomonadaceae</taxon>
        <taxon>Pseudomonas</taxon>
    </lineage>
</organism>
<dbReference type="Proteomes" id="UP000509568">
    <property type="component" value="Chromosome"/>
</dbReference>
<protein>
    <submittedName>
        <fullName evidence="1">Uncharacterized protein</fullName>
    </submittedName>
</protein>
<dbReference type="RefSeq" id="WP_158156732.1">
    <property type="nucleotide sequence ID" value="NZ_CP056030.1"/>
</dbReference>
<keyword evidence="2" id="KW-1185">Reference proteome</keyword>
<name>A0A7D5D9D2_9PSED</name>
<dbReference type="KEGG" id="pez:HWQ56_21130"/>
<sequence>MKKWQIAFIDEHGQQLNLQIDADQRPDKDEAARHVRAYYRPVLAKADLNDFDNRAPEPAAKALKEMNAMEIVSVTPVD</sequence>
<dbReference type="AlphaFoldDB" id="A0A7D5D9D2"/>
<accession>A0A7D5D9D2</accession>
<reference evidence="1 2" key="1">
    <citation type="submission" date="2020-06" db="EMBL/GenBank/DDBJ databases">
        <title>Pseudomonas eucalypticola sp. nov., an endophyte of Eucalyptus dunnii leaves with biocontrol ability of eucalyptus leaf blight.</title>
        <authorList>
            <person name="Liu Y."/>
            <person name="Song Z."/>
            <person name="Zeng H."/>
            <person name="Lu M."/>
            <person name="Wang X."/>
            <person name="Lian X."/>
            <person name="Zhang Q."/>
        </authorList>
    </citation>
    <scope>NUCLEOTIDE SEQUENCE [LARGE SCALE GENOMIC DNA]</scope>
    <source>
        <strain evidence="1 2">NP-1</strain>
    </source>
</reference>
<evidence type="ECO:0000313" key="2">
    <source>
        <dbReference type="Proteomes" id="UP000509568"/>
    </source>
</evidence>
<evidence type="ECO:0000313" key="1">
    <source>
        <dbReference type="EMBL" id="QKZ06140.1"/>
    </source>
</evidence>
<proteinExistence type="predicted"/>
<gene>
    <name evidence="1" type="ORF">HWQ56_21130</name>
</gene>
<dbReference type="EMBL" id="CP056030">
    <property type="protein sequence ID" value="QKZ06140.1"/>
    <property type="molecule type" value="Genomic_DNA"/>
</dbReference>